<keyword evidence="1 3" id="KW-0378">Hydrolase</keyword>
<feature type="domain" description="Dienelactone hydrolase" evidence="2">
    <location>
        <begin position="96"/>
        <end position="206"/>
    </location>
</feature>
<dbReference type="Pfam" id="PF01738">
    <property type="entry name" value="DLH"/>
    <property type="match status" value="1"/>
</dbReference>
<dbReference type="EMBL" id="BMHT01000001">
    <property type="protein sequence ID" value="GGE94069.1"/>
    <property type="molecule type" value="Genomic_DNA"/>
</dbReference>
<proteinExistence type="predicted"/>
<dbReference type="GO" id="GO:0016787">
    <property type="term" value="F:hydrolase activity"/>
    <property type="evidence" value="ECO:0007669"/>
    <property type="project" value="UniProtKB-KW"/>
</dbReference>
<dbReference type="InterPro" id="IPR029058">
    <property type="entry name" value="AB_hydrolase_fold"/>
</dbReference>
<comment type="caution">
    <text evidence="3">The sequence shown here is derived from an EMBL/GenBank/DDBJ whole genome shotgun (WGS) entry which is preliminary data.</text>
</comment>
<dbReference type="Gene3D" id="3.40.50.1820">
    <property type="entry name" value="alpha/beta hydrolase"/>
    <property type="match status" value="1"/>
</dbReference>
<evidence type="ECO:0000259" key="2">
    <source>
        <dbReference type="Pfam" id="PF01738"/>
    </source>
</evidence>
<dbReference type="RefSeq" id="WP_188809918.1">
    <property type="nucleotide sequence ID" value="NZ_BMHT01000001.1"/>
</dbReference>
<accession>A0ABQ1TFT0</accession>
<reference evidence="4" key="1">
    <citation type="journal article" date="2019" name="Int. J. Syst. Evol. Microbiol.">
        <title>The Global Catalogue of Microorganisms (GCM) 10K type strain sequencing project: providing services to taxonomists for standard genome sequencing and annotation.</title>
        <authorList>
            <consortium name="The Broad Institute Genomics Platform"/>
            <consortium name="The Broad Institute Genome Sequencing Center for Infectious Disease"/>
            <person name="Wu L."/>
            <person name="Ma J."/>
        </authorList>
    </citation>
    <scope>NUCLEOTIDE SEQUENCE [LARGE SCALE GENOMIC DNA]</scope>
    <source>
        <strain evidence="4">CGMCC 1.15197</strain>
    </source>
</reference>
<dbReference type="Proteomes" id="UP000632273">
    <property type="component" value="Unassembled WGS sequence"/>
</dbReference>
<evidence type="ECO:0000313" key="4">
    <source>
        <dbReference type="Proteomes" id="UP000632273"/>
    </source>
</evidence>
<dbReference type="InterPro" id="IPR050261">
    <property type="entry name" value="FrsA_esterase"/>
</dbReference>
<name>A0ABQ1TFT0_9BACT</name>
<organism evidence="3 4">
    <name type="scientific">Hymenobacter cavernae</name>
    <dbReference type="NCBI Taxonomy" id="2044852"/>
    <lineage>
        <taxon>Bacteria</taxon>
        <taxon>Pseudomonadati</taxon>
        <taxon>Bacteroidota</taxon>
        <taxon>Cytophagia</taxon>
        <taxon>Cytophagales</taxon>
        <taxon>Hymenobacteraceae</taxon>
        <taxon>Hymenobacter</taxon>
    </lineage>
</organism>
<dbReference type="SUPFAM" id="SSF53474">
    <property type="entry name" value="alpha/beta-Hydrolases"/>
    <property type="match status" value="1"/>
</dbReference>
<gene>
    <name evidence="3" type="ORF">GCM10011383_00970</name>
</gene>
<keyword evidence="4" id="KW-1185">Reference proteome</keyword>
<protein>
    <submittedName>
        <fullName evidence="3">Alpha/beta hydrolase</fullName>
    </submittedName>
</protein>
<dbReference type="InterPro" id="IPR002925">
    <property type="entry name" value="Dienelactn_hydro"/>
</dbReference>
<evidence type="ECO:0000313" key="3">
    <source>
        <dbReference type="EMBL" id="GGE94069.1"/>
    </source>
</evidence>
<dbReference type="PANTHER" id="PTHR22946">
    <property type="entry name" value="DIENELACTONE HYDROLASE DOMAIN-CONTAINING PROTEIN-RELATED"/>
    <property type="match status" value="1"/>
</dbReference>
<sequence>MAREQQQREFILEGVTLEQVVEGVEELAFHTNLGQMPARLHPAPIGAPAVVWVGGAGGGLDGPAWGMYPRLAGQLAHLGIASLRLHYRQPNYLEDCVADTLLAVQHLVQQRGYGAIALVGHSFGGAVVISAGALSEQVKAVVAMSSQTYGTDLAPQVSPRPLLLVHGTADEVLPAACSENIYARAGQPKELLLYPGCRHGLDECRDQVDADVVRWLRRQLIGGVGAKTPEPNRVLL</sequence>
<dbReference type="PANTHER" id="PTHR22946:SF9">
    <property type="entry name" value="POLYKETIDE TRANSFERASE AF380"/>
    <property type="match status" value="1"/>
</dbReference>
<evidence type="ECO:0000256" key="1">
    <source>
        <dbReference type="ARBA" id="ARBA00022801"/>
    </source>
</evidence>